<proteinExistence type="predicted"/>
<sequence length="96" mass="10466">MNSFTVLWALTTLPLAAHVEVTRGPVKELTALGLEIPFLCVQRLICKPCSCPYHFSPSFFPASVACGTPSPRLTPSFIDSKTVMAYFLVSGERCSL</sequence>
<keyword evidence="2" id="KW-1185">Reference proteome</keyword>
<comment type="caution">
    <text evidence="1">The sequence shown here is derived from an EMBL/GenBank/DDBJ whole genome shotgun (WGS) entry which is preliminary data.</text>
</comment>
<gene>
    <name evidence="1" type="ORF">BV25DRAFT_167300</name>
</gene>
<name>A0ACB8SGA2_9AGAM</name>
<evidence type="ECO:0000313" key="1">
    <source>
        <dbReference type="EMBL" id="KAI0055528.1"/>
    </source>
</evidence>
<organism evidence="1 2">
    <name type="scientific">Artomyces pyxidatus</name>
    <dbReference type="NCBI Taxonomy" id="48021"/>
    <lineage>
        <taxon>Eukaryota</taxon>
        <taxon>Fungi</taxon>
        <taxon>Dikarya</taxon>
        <taxon>Basidiomycota</taxon>
        <taxon>Agaricomycotina</taxon>
        <taxon>Agaricomycetes</taxon>
        <taxon>Russulales</taxon>
        <taxon>Auriscalpiaceae</taxon>
        <taxon>Artomyces</taxon>
    </lineage>
</organism>
<dbReference type="EMBL" id="MU277288">
    <property type="protein sequence ID" value="KAI0055528.1"/>
    <property type="molecule type" value="Genomic_DNA"/>
</dbReference>
<reference evidence="1" key="1">
    <citation type="submission" date="2021-03" db="EMBL/GenBank/DDBJ databases">
        <authorList>
            <consortium name="DOE Joint Genome Institute"/>
            <person name="Ahrendt S."/>
            <person name="Looney B.P."/>
            <person name="Miyauchi S."/>
            <person name="Morin E."/>
            <person name="Drula E."/>
            <person name="Courty P.E."/>
            <person name="Chicoki N."/>
            <person name="Fauchery L."/>
            <person name="Kohler A."/>
            <person name="Kuo A."/>
            <person name="Labutti K."/>
            <person name="Pangilinan J."/>
            <person name="Lipzen A."/>
            <person name="Riley R."/>
            <person name="Andreopoulos W."/>
            <person name="He G."/>
            <person name="Johnson J."/>
            <person name="Barry K.W."/>
            <person name="Grigoriev I.V."/>
            <person name="Nagy L."/>
            <person name="Hibbett D."/>
            <person name="Henrissat B."/>
            <person name="Matheny P.B."/>
            <person name="Labbe J."/>
            <person name="Martin F."/>
        </authorList>
    </citation>
    <scope>NUCLEOTIDE SEQUENCE</scope>
    <source>
        <strain evidence="1">HHB10654</strain>
    </source>
</reference>
<dbReference type="Proteomes" id="UP000814140">
    <property type="component" value="Unassembled WGS sequence"/>
</dbReference>
<reference evidence="1" key="2">
    <citation type="journal article" date="2022" name="New Phytol.">
        <title>Evolutionary transition to the ectomycorrhizal habit in the genomes of a hyperdiverse lineage of mushroom-forming fungi.</title>
        <authorList>
            <person name="Looney B."/>
            <person name="Miyauchi S."/>
            <person name="Morin E."/>
            <person name="Drula E."/>
            <person name="Courty P.E."/>
            <person name="Kohler A."/>
            <person name="Kuo A."/>
            <person name="LaButti K."/>
            <person name="Pangilinan J."/>
            <person name="Lipzen A."/>
            <person name="Riley R."/>
            <person name="Andreopoulos W."/>
            <person name="He G."/>
            <person name="Johnson J."/>
            <person name="Nolan M."/>
            <person name="Tritt A."/>
            <person name="Barry K.W."/>
            <person name="Grigoriev I.V."/>
            <person name="Nagy L.G."/>
            <person name="Hibbett D."/>
            <person name="Henrissat B."/>
            <person name="Matheny P.B."/>
            <person name="Labbe J."/>
            <person name="Martin F.M."/>
        </authorList>
    </citation>
    <scope>NUCLEOTIDE SEQUENCE</scope>
    <source>
        <strain evidence="1">HHB10654</strain>
    </source>
</reference>
<accession>A0ACB8SGA2</accession>
<protein>
    <submittedName>
        <fullName evidence="1">Uncharacterized protein</fullName>
    </submittedName>
</protein>
<evidence type="ECO:0000313" key="2">
    <source>
        <dbReference type="Proteomes" id="UP000814140"/>
    </source>
</evidence>